<feature type="transmembrane region" description="Helical" evidence="1">
    <location>
        <begin position="6"/>
        <end position="31"/>
    </location>
</feature>
<keyword evidence="3" id="KW-1185">Reference proteome</keyword>
<gene>
    <name evidence="2" type="ORF">TNIN_443631</name>
</gene>
<keyword evidence="1" id="KW-0472">Membrane</keyword>
<name>A0A8X6K8A7_9ARAC</name>
<accession>A0A8X6K8A7</accession>
<evidence type="ECO:0000256" key="1">
    <source>
        <dbReference type="SAM" id="Phobius"/>
    </source>
</evidence>
<evidence type="ECO:0000313" key="2">
    <source>
        <dbReference type="EMBL" id="GFS30954.1"/>
    </source>
</evidence>
<comment type="caution">
    <text evidence="2">The sequence shown here is derived from an EMBL/GenBank/DDBJ whole genome shotgun (WGS) entry which is preliminary data.</text>
</comment>
<keyword evidence="1" id="KW-1133">Transmembrane helix</keyword>
<dbReference type="EMBL" id="BMAV01024204">
    <property type="protein sequence ID" value="GFS30954.1"/>
    <property type="molecule type" value="Genomic_DNA"/>
</dbReference>
<organism evidence="2 3">
    <name type="scientific">Trichonephila inaurata madagascariensis</name>
    <dbReference type="NCBI Taxonomy" id="2747483"/>
    <lineage>
        <taxon>Eukaryota</taxon>
        <taxon>Metazoa</taxon>
        <taxon>Ecdysozoa</taxon>
        <taxon>Arthropoda</taxon>
        <taxon>Chelicerata</taxon>
        <taxon>Arachnida</taxon>
        <taxon>Araneae</taxon>
        <taxon>Araneomorphae</taxon>
        <taxon>Entelegynae</taxon>
        <taxon>Araneoidea</taxon>
        <taxon>Nephilidae</taxon>
        <taxon>Trichonephila</taxon>
        <taxon>Trichonephila inaurata</taxon>
    </lineage>
</organism>
<sequence>MLSKEGIYLIYSVYLCTTTSFRTYALVVRILKFVRNVRQLLKRDITYVVTSICIMKSFPSSPTQEQSTLVGGHIDLLSEFCPLTNCERPITSSIISEIPAKYSN</sequence>
<dbReference type="Proteomes" id="UP000886998">
    <property type="component" value="Unassembled WGS sequence"/>
</dbReference>
<reference evidence="2" key="1">
    <citation type="submission" date="2020-08" db="EMBL/GenBank/DDBJ databases">
        <title>Multicomponent nature underlies the extraordinary mechanical properties of spider dragline silk.</title>
        <authorList>
            <person name="Kono N."/>
            <person name="Nakamura H."/>
            <person name="Mori M."/>
            <person name="Yoshida Y."/>
            <person name="Ohtoshi R."/>
            <person name="Malay A.D."/>
            <person name="Moran D.A.P."/>
            <person name="Tomita M."/>
            <person name="Numata K."/>
            <person name="Arakawa K."/>
        </authorList>
    </citation>
    <scope>NUCLEOTIDE SEQUENCE</scope>
</reference>
<evidence type="ECO:0000313" key="3">
    <source>
        <dbReference type="Proteomes" id="UP000886998"/>
    </source>
</evidence>
<proteinExistence type="predicted"/>
<dbReference type="AlphaFoldDB" id="A0A8X6K8A7"/>
<protein>
    <submittedName>
        <fullName evidence="2">Uncharacterized protein</fullName>
    </submittedName>
</protein>
<keyword evidence="1" id="KW-0812">Transmembrane</keyword>